<organism evidence="4 5">
    <name type="scientific">Candidatus Uhrbacteria bacterium GW2011_GWE2_45_35</name>
    <dbReference type="NCBI Taxonomy" id="1618993"/>
    <lineage>
        <taxon>Bacteria</taxon>
        <taxon>Candidatus Uhriibacteriota</taxon>
    </lineage>
</organism>
<comment type="similarity">
    <text evidence="1 2">Belongs to the dTDP-4-dehydrorhamnose reductase family.</text>
</comment>
<dbReference type="EMBL" id="LCKW01000052">
    <property type="protein sequence ID" value="KKU06448.1"/>
    <property type="molecule type" value="Genomic_DNA"/>
</dbReference>
<dbReference type="NCBIfam" id="TIGR01214">
    <property type="entry name" value="rmlD"/>
    <property type="match status" value="1"/>
</dbReference>
<accession>A0A0G1PM10</accession>
<keyword evidence="2" id="KW-0560">Oxidoreductase</keyword>
<evidence type="ECO:0000256" key="2">
    <source>
        <dbReference type="RuleBase" id="RU364082"/>
    </source>
</evidence>
<dbReference type="UniPathway" id="UPA00124"/>
<dbReference type="AlphaFoldDB" id="A0A0G1PM10"/>
<dbReference type="InterPro" id="IPR029903">
    <property type="entry name" value="RmlD-like-bd"/>
</dbReference>
<dbReference type="PANTHER" id="PTHR10491:SF4">
    <property type="entry name" value="METHIONINE ADENOSYLTRANSFERASE 2 SUBUNIT BETA"/>
    <property type="match status" value="1"/>
</dbReference>
<comment type="function">
    <text evidence="2">Catalyzes the reduction of dTDP-6-deoxy-L-lyxo-4-hexulose to yield dTDP-L-rhamnose.</text>
</comment>
<keyword evidence="2" id="KW-0521">NADP</keyword>
<dbReference type="CDD" id="cd05254">
    <property type="entry name" value="dTDP_HR_like_SDR_e"/>
    <property type="match status" value="1"/>
</dbReference>
<proteinExistence type="inferred from homology"/>
<feature type="domain" description="RmlD-like substrate binding" evidence="3">
    <location>
        <begin position="1"/>
        <end position="279"/>
    </location>
</feature>
<dbReference type="InterPro" id="IPR005913">
    <property type="entry name" value="dTDP_dehydrorham_reduct"/>
</dbReference>
<reference evidence="4 5" key="1">
    <citation type="journal article" date="2015" name="Nature">
        <title>rRNA introns, odd ribosomes, and small enigmatic genomes across a large radiation of phyla.</title>
        <authorList>
            <person name="Brown C.T."/>
            <person name="Hug L.A."/>
            <person name="Thomas B.C."/>
            <person name="Sharon I."/>
            <person name="Castelle C.J."/>
            <person name="Singh A."/>
            <person name="Wilkins M.J."/>
            <person name="Williams K.H."/>
            <person name="Banfield J.F."/>
        </authorList>
    </citation>
    <scope>NUCLEOTIDE SEQUENCE [LARGE SCALE GENOMIC DNA]</scope>
</reference>
<dbReference type="PATRIC" id="fig|1618993.3.peg.996"/>
<dbReference type="Gene3D" id="3.40.50.720">
    <property type="entry name" value="NAD(P)-binding Rossmann-like Domain"/>
    <property type="match status" value="1"/>
</dbReference>
<dbReference type="Proteomes" id="UP000034354">
    <property type="component" value="Unassembled WGS sequence"/>
</dbReference>
<protein>
    <recommendedName>
        <fullName evidence="2">dTDP-4-dehydrorhamnose reductase</fullName>
        <ecNumber evidence="2">1.1.1.133</ecNumber>
    </recommendedName>
</protein>
<dbReference type="STRING" id="1618993.UX09_C0052G0006"/>
<dbReference type="EC" id="1.1.1.133" evidence="2"/>
<dbReference type="GO" id="GO:0005829">
    <property type="term" value="C:cytosol"/>
    <property type="evidence" value="ECO:0007669"/>
    <property type="project" value="TreeGrafter"/>
</dbReference>
<evidence type="ECO:0000313" key="4">
    <source>
        <dbReference type="EMBL" id="KKU06448.1"/>
    </source>
</evidence>
<comment type="caution">
    <text evidence="4">The sequence shown here is derived from an EMBL/GenBank/DDBJ whole genome shotgun (WGS) entry which is preliminary data.</text>
</comment>
<comment type="pathway">
    <text evidence="2">Carbohydrate biosynthesis; dTDP-L-rhamnose biosynthesis.</text>
</comment>
<sequence>MKILILGAKGMLGQELVRVFSDHEVLAWDREDCNICDFEKAREKIISTTPSLIINCAAYNNVDMAEGEGREICFKLNAEAPANLARVAKELGASFVQYSSDYVFGGTKETGYTEDDPLDPISEYGKSKAEGERLLGEIGGKIYIIRPSRIFGVKGSGEGVKESFVDLMIRLSAEKNEFDMVDSELTSPTYAPDLALRTREIVENHPPGIYHGAQDGACTWYSFAQEIFRLIDREDIKLNPVGSDFYPRPAKRPVCSVLINTKLPPARSWQEALAEYLRDC</sequence>
<dbReference type="Pfam" id="PF04321">
    <property type="entry name" value="RmlD_sub_bind"/>
    <property type="match status" value="1"/>
</dbReference>
<evidence type="ECO:0000256" key="1">
    <source>
        <dbReference type="ARBA" id="ARBA00010944"/>
    </source>
</evidence>
<dbReference type="Gene3D" id="3.90.25.10">
    <property type="entry name" value="UDP-galactose 4-epimerase, domain 1"/>
    <property type="match status" value="1"/>
</dbReference>
<dbReference type="GO" id="GO:0019305">
    <property type="term" value="P:dTDP-rhamnose biosynthetic process"/>
    <property type="evidence" value="ECO:0007669"/>
    <property type="project" value="UniProtKB-UniPathway"/>
</dbReference>
<gene>
    <name evidence="4" type="ORF">UX09_C0052G0006</name>
</gene>
<dbReference type="GO" id="GO:0008831">
    <property type="term" value="F:dTDP-4-dehydrorhamnose reductase activity"/>
    <property type="evidence" value="ECO:0007669"/>
    <property type="project" value="UniProtKB-EC"/>
</dbReference>
<evidence type="ECO:0000259" key="3">
    <source>
        <dbReference type="Pfam" id="PF04321"/>
    </source>
</evidence>
<dbReference type="PANTHER" id="PTHR10491">
    <property type="entry name" value="DTDP-4-DEHYDRORHAMNOSE REDUCTASE"/>
    <property type="match status" value="1"/>
</dbReference>
<name>A0A0G1PM10_9BACT</name>
<evidence type="ECO:0000313" key="5">
    <source>
        <dbReference type="Proteomes" id="UP000034354"/>
    </source>
</evidence>
<dbReference type="InterPro" id="IPR036291">
    <property type="entry name" value="NAD(P)-bd_dom_sf"/>
</dbReference>
<dbReference type="SUPFAM" id="SSF51735">
    <property type="entry name" value="NAD(P)-binding Rossmann-fold domains"/>
    <property type="match status" value="1"/>
</dbReference>